<dbReference type="SMART" id="SM00184">
    <property type="entry name" value="RING"/>
    <property type="match status" value="1"/>
</dbReference>
<dbReference type="EMBL" id="QPKB01000011">
    <property type="protein sequence ID" value="RWR95910.1"/>
    <property type="molecule type" value="Genomic_DNA"/>
</dbReference>
<feature type="domain" description="DWNN" evidence="10">
    <location>
        <begin position="29"/>
        <end position="103"/>
    </location>
</feature>
<keyword evidence="12" id="KW-1185">Reference proteome</keyword>
<dbReference type="Pfam" id="PF00098">
    <property type="entry name" value="zf-CCHC"/>
    <property type="match status" value="1"/>
</dbReference>
<dbReference type="GO" id="GO:0003676">
    <property type="term" value="F:nucleic acid binding"/>
    <property type="evidence" value="ECO:0007669"/>
    <property type="project" value="InterPro"/>
</dbReference>
<dbReference type="GO" id="GO:0006397">
    <property type="term" value="P:mRNA processing"/>
    <property type="evidence" value="ECO:0007669"/>
    <property type="project" value="InterPro"/>
</dbReference>
<feature type="compositionally biased region" description="Basic and acidic residues" evidence="7">
    <location>
        <begin position="764"/>
        <end position="802"/>
    </location>
</feature>
<dbReference type="Gene3D" id="3.30.40.10">
    <property type="entry name" value="Zinc/RING finger domain, C3HC4 (zinc finger)"/>
    <property type="match status" value="1"/>
</dbReference>
<dbReference type="InterPro" id="IPR036875">
    <property type="entry name" value="Znf_CCHC_sf"/>
</dbReference>
<evidence type="ECO:0000256" key="1">
    <source>
        <dbReference type="ARBA" id="ARBA00004123"/>
    </source>
</evidence>
<feature type="compositionally biased region" description="Basic and acidic residues" evidence="7">
    <location>
        <begin position="720"/>
        <end position="734"/>
    </location>
</feature>
<evidence type="ECO:0000256" key="4">
    <source>
        <dbReference type="ARBA" id="ARBA00022833"/>
    </source>
</evidence>
<keyword evidence="3 6" id="KW-0863">Zinc-finger</keyword>
<feature type="region of interest" description="Disordered" evidence="7">
    <location>
        <begin position="709"/>
        <end position="849"/>
    </location>
</feature>
<dbReference type="SMART" id="SM01180">
    <property type="entry name" value="DWNN"/>
    <property type="match status" value="1"/>
</dbReference>
<feature type="region of interest" description="Disordered" evidence="7">
    <location>
        <begin position="164"/>
        <end position="195"/>
    </location>
</feature>
<dbReference type="AlphaFoldDB" id="A0A443PYU2"/>
<evidence type="ECO:0000256" key="6">
    <source>
        <dbReference type="PROSITE-ProRule" id="PRU00047"/>
    </source>
</evidence>
<dbReference type="Proteomes" id="UP000283530">
    <property type="component" value="Unassembled WGS sequence"/>
</dbReference>
<feature type="region of interest" description="Disordered" evidence="7">
    <location>
        <begin position="609"/>
        <end position="690"/>
    </location>
</feature>
<evidence type="ECO:0000259" key="10">
    <source>
        <dbReference type="PROSITE" id="PS51282"/>
    </source>
</evidence>
<dbReference type="PANTHER" id="PTHR15439:SF11">
    <property type="entry name" value="E3 UBIQUITIN LIGASE PQT3-LIKE ISOFORM X1"/>
    <property type="match status" value="1"/>
</dbReference>
<dbReference type="InterPro" id="IPR013083">
    <property type="entry name" value="Znf_RING/FYVE/PHD"/>
</dbReference>
<proteinExistence type="predicted"/>
<evidence type="ECO:0000313" key="12">
    <source>
        <dbReference type="Proteomes" id="UP000283530"/>
    </source>
</evidence>
<feature type="compositionally biased region" description="Basic and acidic residues" evidence="7">
    <location>
        <begin position="636"/>
        <end position="663"/>
    </location>
</feature>
<evidence type="ECO:0000256" key="2">
    <source>
        <dbReference type="ARBA" id="ARBA00022723"/>
    </source>
</evidence>
<evidence type="ECO:0000256" key="3">
    <source>
        <dbReference type="ARBA" id="ARBA00022771"/>
    </source>
</evidence>
<comment type="subcellular location">
    <subcellularLocation>
        <location evidence="1">Nucleus</location>
    </subcellularLocation>
</comment>
<dbReference type="PROSITE" id="PS50089">
    <property type="entry name" value="ZF_RING_2"/>
    <property type="match status" value="1"/>
</dbReference>
<dbReference type="SUPFAM" id="SSF57850">
    <property type="entry name" value="RING/U-box"/>
    <property type="match status" value="1"/>
</dbReference>
<dbReference type="Pfam" id="PF13923">
    <property type="entry name" value="zf-C3HC4_2"/>
    <property type="match status" value="1"/>
</dbReference>
<dbReference type="InterPro" id="IPR033489">
    <property type="entry name" value="RBBP6"/>
</dbReference>
<dbReference type="PANTHER" id="PTHR15439">
    <property type="entry name" value="RETINOBLASTOMA-BINDING PROTEIN 6"/>
    <property type="match status" value="1"/>
</dbReference>
<dbReference type="GO" id="GO:0006511">
    <property type="term" value="P:ubiquitin-dependent protein catabolic process"/>
    <property type="evidence" value="ECO:0007669"/>
    <property type="project" value="TreeGrafter"/>
</dbReference>
<comment type="caution">
    <text evidence="11">The sequence shown here is derived from an EMBL/GenBank/DDBJ whole genome shotgun (WGS) entry which is preliminary data.</text>
</comment>
<dbReference type="STRING" id="337451.A0A443PYU2"/>
<dbReference type="SUPFAM" id="SSF57756">
    <property type="entry name" value="Retrovirus zinc finger-like domains"/>
    <property type="match status" value="1"/>
</dbReference>
<sequence length="906" mass="101736">MPSNPERIAICKPLPSLSAVHFKAVIMTVRFKFRSSVDFDSIDINGRSSISVRDLRVKIVQQKNLKICDDFDLVISDADTSTVYEDDDLPVPDGSSVIIKRVPARRTAPSDLLCINSMKGMLTKSADYIDPIGCTPTANMELENFDDFGADLCPAPEISLDSDIDIGKVNSSSSGKKDEAVPRGSLSSTPKGPKIELSDFSEAISRGILRRHCDKDYGAEGEKSQPEQQNNKDQKKLNEEVDTSTPTLLNVDLPAELRCSLCNSIFKEAVMIPCCQHSFCDKCIHSVLVKNEKCPKCASTKCQVEDLLPNVSLRQAIEHFLESQVLISASDNILPKYAPDGESGIQAKEVSCAVSIRQREQLPHSPSATGKGSNQVMTDTAWESRIRNHGVASGTGSRIIHLNTSAKSAPSSHKIKPVNGIDEKDLAICPEYFENAQERLEPTGDFQKANSTSIKKKGLWVNNSDGNGSFIPSRYKKGDRTCYMCGSPDHLVRDCPAAACPYPMLQTADTVFPGGNLAYGPAYWQGASLPHVRPFGNLYGTPGMMPFDPTMVPVTPFAVPPYMPSMYAGMPVPCGFMRMGGMVPPMLGGQERPLSRSEFMELQDKERKRKFLNENPDRGQTYDADDYSSEGYHYNEPQRRSSDRKLHSDRGEFKNHSDNDESWRPQMKQSRNMHSGSHSHQRSDFDSDEEDVRSIGRKYVKDCHFSVTGRDGKAYYSDKSNVDRHDLSDGSNHHSREKHGHHRSDSSNRHSREKHGHHRRNSSKKHDERYELCGNDSSRKDHHYKDRMETSDSWRRAETDAKRHSRKHNGQSETGVEPSTSSVRRRQRKEKESHHSPRHSRQMVKGTADDELKLERWEMVDGSDWDEGCSNYKGDSHQEICNQTWWPFGQYIVDYGCIVILDMFGV</sequence>
<keyword evidence="2" id="KW-0479">Metal-binding</keyword>
<name>A0A443PYU2_9MAGN</name>
<dbReference type="OrthoDB" id="106784at2759"/>
<dbReference type="PROSITE" id="PS50158">
    <property type="entry name" value="ZF_CCHC"/>
    <property type="match status" value="1"/>
</dbReference>
<feature type="domain" description="CCHC-type" evidence="9">
    <location>
        <begin position="482"/>
        <end position="496"/>
    </location>
</feature>
<evidence type="ECO:0000259" key="8">
    <source>
        <dbReference type="PROSITE" id="PS50089"/>
    </source>
</evidence>
<dbReference type="PROSITE" id="PS00518">
    <property type="entry name" value="ZF_RING_1"/>
    <property type="match status" value="1"/>
</dbReference>
<evidence type="ECO:0000313" key="11">
    <source>
        <dbReference type="EMBL" id="RWR95910.1"/>
    </source>
</evidence>
<feature type="compositionally biased region" description="Basic and acidic residues" evidence="7">
    <location>
        <begin position="217"/>
        <end position="239"/>
    </location>
</feature>
<reference evidence="11 12" key="1">
    <citation type="journal article" date="2019" name="Nat. Plants">
        <title>Stout camphor tree genome fills gaps in understanding of flowering plant genome evolution.</title>
        <authorList>
            <person name="Chaw S.M."/>
            <person name="Liu Y.C."/>
            <person name="Wu Y.W."/>
            <person name="Wang H.Y."/>
            <person name="Lin C.I."/>
            <person name="Wu C.S."/>
            <person name="Ke H.M."/>
            <person name="Chang L.Y."/>
            <person name="Hsu C.Y."/>
            <person name="Yang H.T."/>
            <person name="Sudianto E."/>
            <person name="Hsu M.H."/>
            <person name="Wu K.P."/>
            <person name="Wang L.N."/>
            <person name="Leebens-Mack J.H."/>
            <person name="Tsai I.J."/>
        </authorList>
    </citation>
    <scope>NUCLEOTIDE SEQUENCE [LARGE SCALE GENOMIC DNA]</scope>
    <source>
        <strain evidence="12">cv. Chaw 1501</strain>
        <tissue evidence="11">Young leaves</tissue>
    </source>
</reference>
<dbReference type="InterPro" id="IPR017907">
    <property type="entry name" value="Znf_RING_CS"/>
</dbReference>
<dbReference type="GO" id="GO:0061630">
    <property type="term" value="F:ubiquitin protein ligase activity"/>
    <property type="evidence" value="ECO:0007669"/>
    <property type="project" value="InterPro"/>
</dbReference>
<dbReference type="InterPro" id="IPR001841">
    <property type="entry name" value="Znf_RING"/>
</dbReference>
<organism evidence="11 12">
    <name type="scientific">Cinnamomum micranthum f. kanehirae</name>
    <dbReference type="NCBI Taxonomy" id="337451"/>
    <lineage>
        <taxon>Eukaryota</taxon>
        <taxon>Viridiplantae</taxon>
        <taxon>Streptophyta</taxon>
        <taxon>Embryophyta</taxon>
        <taxon>Tracheophyta</taxon>
        <taxon>Spermatophyta</taxon>
        <taxon>Magnoliopsida</taxon>
        <taxon>Magnoliidae</taxon>
        <taxon>Laurales</taxon>
        <taxon>Lauraceae</taxon>
        <taxon>Cinnamomum</taxon>
    </lineage>
</organism>
<dbReference type="Pfam" id="PF08783">
    <property type="entry name" value="DWNN"/>
    <property type="match status" value="1"/>
</dbReference>
<protein>
    <submittedName>
        <fullName evidence="11">E3 ubiquitin-protein ligase RBBP6-like protein isoform X2</fullName>
    </submittedName>
</protein>
<feature type="domain" description="RING-type" evidence="8">
    <location>
        <begin position="259"/>
        <end position="297"/>
    </location>
</feature>
<evidence type="ECO:0000256" key="5">
    <source>
        <dbReference type="ARBA" id="ARBA00023242"/>
    </source>
</evidence>
<dbReference type="SMART" id="SM00343">
    <property type="entry name" value="ZnF_C2HC"/>
    <property type="match status" value="1"/>
</dbReference>
<gene>
    <name evidence="11" type="ORF">CKAN_02527000</name>
</gene>
<dbReference type="PROSITE" id="PS51282">
    <property type="entry name" value="DWNN"/>
    <property type="match status" value="1"/>
</dbReference>
<accession>A0A443PYU2</accession>
<feature type="region of interest" description="Disordered" evidence="7">
    <location>
        <begin position="217"/>
        <end position="243"/>
    </location>
</feature>
<feature type="compositionally biased region" description="Polar residues" evidence="7">
    <location>
        <begin position="811"/>
        <end position="822"/>
    </location>
</feature>
<dbReference type="Gene3D" id="3.10.20.90">
    <property type="entry name" value="Phosphatidylinositol 3-kinase Catalytic Subunit, Chain A, domain 1"/>
    <property type="match status" value="1"/>
</dbReference>
<dbReference type="InterPro" id="IPR001878">
    <property type="entry name" value="Znf_CCHC"/>
</dbReference>
<keyword evidence="5" id="KW-0539">Nucleus</keyword>
<feature type="compositionally biased region" description="Polar residues" evidence="7">
    <location>
        <begin position="667"/>
        <end position="678"/>
    </location>
</feature>
<dbReference type="GO" id="GO:0005634">
    <property type="term" value="C:nucleus"/>
    <property type="evidence" value="ECO:0007669"/>
    <property type="project" value="UniProtKB-SubCell"/>
</dbReference>
<dbReference type="GO" id="GO:0008270">
    <property type="term" value="F:zinc ion binding"/>
    <property type="evidence" value="ECO:0007669"/>
    <property type="project" value="UniProtKB-KW"/>
</dbReference>
<feature type="compositionally biased region" description="Basic residues" evidence="7">
    <location>
        <begin position="751"/>
        <end position="763"/>
    </location>
</feature>
<keyword evidence="4" id="KW-0862">Zinc</keyword>
<evidence type="ECO:0000256" key="7">
    <source>
        <dbReference type="SAM" id="MobiDB-lite"/>
    </source>
</evidence>
<dbReference type="CDD" id="cd16620">
    <property type="entry name" value="vRING-HC-C4C4_RBBP6"/>
    <property type="match status" value="1"/>
</dbReference>
<evidence type="ECO:0000259" key="9">
    <source>
        <dbReference type="PROSITE" id="PS50158"/>
    </source>
</evidence>
<dbReference type="InterPro" id="IPR014891">
    <property type="entry name" value="DWNN_domain"/>
</dbReference>
<dbReference type="GO" id="GO:0016567">
    <property type="term" value="P:protein ubiquitination"/>
    <property type="evidence" value="ECO:0007669"/>
    <property type="project" value="InterPro"/>
</dbReference>